<evidence type="ECO:0000256" key="3">
    <source>
        <dbReference type="ARBA" id="ARBA00017926"/>
    </source>
</evidence>
<keyword evidence="4 8" id="KW-0963">Cytoplasm</keyword>
<proteinExistence type="inferred from homology"/>
<dbReference type="Pfam" id="PF02290">
    <property type="entry name" value="SRP14"/>
    <property type="match status" value="1"/>
</dbReference>
<dbReference type="PANTHER" id="PTHR12013">
    <property type="entry name" value="SIGNAL RECOGNITION PARTICLE 14 KD PROTEIN"/>
    <property type="match status" value="1"/>
</dbReference>
<feature type="compositionally biased region" description="Basic and acidic residues" evidence="9">
    <location>
        <begin position="31"/>
        <end position="50"/>
    </location>
</feature>
<evidence type="ECO:0000256" key="9">
    <source>
        <dbReference type="SAM" id="MobiDB-lite"/>
    </source>
</evidence>
<keyword evidence="7 8" id="KW-0687">Ribonucleoprotein</keyword>
<evidence type="ECO:0000313" key="10">
    <source>
        <dbReference type="EMBL" id="KAJ1529478.1"/>
    </source>
</evidence>
<evidence type="ECO:0000256" key="2">
    <source>
        <dbReference type="ARBA" id="ARBA00010349"/>
    </source>
</evidence>
<feature type="region of interest" description="Disordered" evidence="9">
    <location>
        <begin position="28"/>
        <end position="50"/>
    </location>
</feature>
<evidence type="ECO:0000256" key="1">
    <source>
        <dbReference type="ARBA" id="ARBA00004496"/>
    </source>
</evidence>
<gene>
    <name evidence="10" type="ORF">ONE63_006252</name>
</gene>
<dbReference type="GO" id="GO:0006614">
    <property type="term" value="P:SRP-dependent cotranslational protein targeting to membrane"/>
    <property type="evidence" value="ECO:0007669"/>
    <property type="project" value="UniProtKB-UniRule"/>
</dbReference>
<reference evidence="10" key="1">
    <citation type="submission" date="2022-12" db="EMBL/GenBank/DDBJ databases">
        <title>Chromosome-level genome assembly of the bean flower thrips Megalurothrips usitatus.</title>
        <authorList>
            <person name="Ma L."/>
            <person name="Liu Q."/>
            <person name="Li H."/>
            <person name="Cai W."/>
        </authorList>
    </citation>
    <scope>NUCLEOTIDE SEQUENCE</scope>
    <source>
        <strain evidence="10">Cailab_2022a</strain>
    </source>
</reference>
<sequence>MVLLDQDKFLIELTRMFQQARKSGSVTLVMKRYDGRNRPEPREGKPPLPEPEHYLCLIRAKLRNKVISAVVPPKDVNKFQLAYSSLLKGNLDGLKKTKKVKSKSKAAQ</sequence>
<keyword evidence="11" id="KW-1185">Reference proteome</keyword>
<comment type="function">
    <text evidence="8">Component of the signal recognition particle (SRP) complex, a ribonucleoprotein complex that mediates the cotranslational targeting of secretory and membrane proteins to the endoplasmic reticulum (ER). SRP9 together with SRP14 and the Alu portion of the SRP RNA, constitutes the elongation arrest domain of SRP. The complex of SRP9 and SRP14 is required for SRP RNA binding.</text>
</comment>
<keyword evidence="5 8" id="KW-0694">RNA-binding</keyword>
<evidence type="ECO:0000256" key="7">
    <source>
        <dbReference type="ARBA" id="ARBA00023274"/>
    </source>
</evidence>
<evidence type="ECO:0000256" key="4">
    <source>
        <dbReference type="ARBA" id="ARBA00022490"/>
    </source>
</evidence>
<dbReference type="FunFam" id="3.30.720.10:FF:000003">
    <property type="entry name" value="Signal recognition particle 14"/>
    <property type="match status" value="1"/>
</dbReference>
<dbReference type="InterPro" id="IPR003210">
    <property type="entry name" value="Signal_recog_particle_SRP14"/>
</dbReference>
<dbReference type="InterPro" id="IPR009018">
    <property type="entry name" value="Signal_recog_particle_SRP9/14"/>
</dbReference>
<dbReference type="GO" id="GO:0030942">
    <property type="term" value="F:endoplasmic reticulum signal peptide binding"/>
    <property type="evidence" value="ECO:0007669"/>
    <property type="project" value="UniProtKB-UniRule"/>
</dbReference>
<evidence type="ECO:0000313" key="11">
    <source>
        <dbReference type="Proteomes" id="UP001075354"/>
    </source>
</evidence>
<organism evidence="10 11">
    <name type="scientific">Megalurothrips usitatus</name>
    <name type="common">bean blossom thrips</name>
    <dbReference type="NCBI Taxonomy" id="439358"/>
    <lineage>
        <taxon>Eukaryota</taxon>
        <taxon>Metazoa</taxon>
        <taxon>Ecdysozoa</taxon>
        <taxon>Arthropoda</taxon>
        <taxon>Hexapoda</taxon>
        <taxon>Insecta</taxon>
        <taxon>Pterygota</taxon>
        <taxon>Neoptera</taxon>
        <taxon>Paraneoptera</taxon>
        <taxon>Thysanoptera</taxon>
        <taxon>Terebrantia</taxon>
        <taxon>Thripoidea</taxon>
        <taxon>Thripidae</taxon>
        <taxon>Megalurothrips</taxon>
    </lineage>
</organism>
<comment type="caution">
    <text evidence="10">The sequence shown here is derived from an EMBL/GenBank/DDBJ whole genome shotgun (WGS) entry which is preliminary data.</text>
</comment>
<dbReference type="EMBL" id="JAPTSV010000003">
    <property type="protein sequence ID" value="KAJ1529478.1"/>
    <property type="molecule type" value="Genomic_DNA"/>
</dbReference>
<dbReference type="AlphaFoldDB" id="A0AAV7XZ68"/>
<comment type="subunit">
    <text evidence="8">Heterodimer with SRP9; binds RNA as heterodimer. Component of a signal recognition particle (SRP) complex that consists of a 7SL RNA molecule of 300 nucleotides and six protein subunits: SRP72, SRP68, SRP54, SRP19, SRP14 and SRP9.</text>
</comment>
<keyword evidence="6 8" id="KW-0733">Signal recognition particle</keyword>
<accession>A0AAV7XZ68</accession>
<dbReference type="Proteomes" id="UP001075354">
    <property type="component" value="Chromosome 3"/>
</dbReference>
<evidence type="ECO:0000256" key="6">
    <source>
        <dbReference type="ARBA" id="ARBA00023135"/>
    </source>
</evidence>
<comment type="subcellular location">
    <subcellularLocation>
        <location evidence="1 8">Cytoplasm</location>
    </subcellularLocation>
</comment>
<evidence type="ECO:0000256" key="5">
    <source>
        <dbReference type="ARBA" id="ARBA00022884"/>
    </source>
</evidence>
<comment type="similarity">
    <text evidence="2 8">Belongs to the SRP14 family.</text>
</comment>
<dbReference type="Gene3D" id="3.30.720.10">
    <property type="entry name" value="Signal recognition particle alu RNA binding heterodimer, srp9/1"/>
    <property type="match status" value="1"/>
</dbReference>
<name>A0AAV7XZ68_9NEOP</name>
<protein>
    <recommendedName>
        <fullName evidence="3 8">Signal recognition particle 14 kDa protein</fullName>
        <shortName evidence="8">SRP14</shortName>
    </recommendedName>
</protein>
<dbReference type="GO" id="GO:0008312">
    <property type="term" value="F:7S RNA binding"/>
    <property type="evidence" value="ECO:0007669"/>
    <property type="project" value="UniProtKB-UniRule"/>
</dbReference>
<evidence type="ECO:0000256" key="8">
    <source>
        <dbReference type="RuleBase" id="RU368100"/>
    </source>
</evidence>
<dbReference type="SUPFAM" id="SSF54762">
    <property type="entry name" value="Signal recognition particle alu RNA binding heterodimer, SRP9/14"/>
    <property type="match status" value="1"/>
</dbReference>
<dbReference type="GO" id="GO:0005786">
    <property type="term" value="C:signal recognition particle, endoplasmic reticulum targeting"/>
    <property type="evidence" value="ECO:0007669"/>
    <property type="project" value="UniProtKB-UniRule"/>
</dbReference>